<dbReference type="GO" id="GO:0140359">
    <property type="term" value="F:ABC-type transporter activity"/>
    <property type="evidence" value="ECO:0007669"/>
    <property type="project" value="InterPro"/>
</dbReference>
<feature type="transmembrane region" description="Helical" evidence="5">
    <location>
        <begin position="182"/>
        <end position="201"/>
    </location>
</feature>
<evidence type="ECO:0000256" key="3">
    <source>
        <dbReference type="ARBA" id="ARBA00022989"/>
    </source>
</evidence>
<dbReference type="EMBL" id="CP015961">
    <property type="protein sequence ID" value="ANI92465.1"/>
    <property type="molecule type" value="Genomic_DNA"/>
</dbReference>
<evidence type="ECO:0000259" key="6">
    <source>
        <dbReference type="Pfam" id="PF12698"/>
    </source>
</evidence>
<dbReference type="Pfam" id="PF12698">
    <property type="entry name" value="ABC2_membrane_3"/>
    <property type="match status" value="1"/>
</dbReference>
<protein>
    <submittedName>
        <fullName evidence="7">Putative transport permease YvfS</fullName>
    </submittedName>
</protein>
<keyword evidence="3 5" id="KW-1133">Transmembrane helix</keyword>
<evidence type="ECO:0000256" key="1">
    <source>
        <dbReference type="ARBA" id="ARBA00004141"/>
    </source>
</evidence>
<keyword evidence="4 5" id="KW-0472">Membrane</keyword>
<dbReference type="GO" id="GO:0016020">
    <property type="term" value="C:membrane"/>
    <property type="evidence" value="ECO:0007669"/>
    <property type="project" value="UniProtKB-SubCell"/>
</dbReference>
<dbReference type="PANTHER" id="PTHR43229">
    <property type="entry name" value="NODULATION PROTEIN J"/>
    <property type="match status" value="1"/>
</dbReference>
<dbReference type="PANTHER" id="PTHR43229:SF2">
    <property type="entry name" value="NODULATION PROTEIN J"/>
    <property type="match status" value="1"/>
</dbReference>
<proteinExistence type="predicted"/>
<feature type="transmembrane region" description="Helical" evidence="5">
    <location>
        <begin position="148"/>
        <end position="170"/>
    </location>
</feature>
<gene>
    <name evidence="7" type="ORF">BJL86_1689</name>
</gene>
<dbReference type="AlphaFoldDB" id="A0A173LJK9"/>
<dbReference type="KEGG" id="dtm:BJL86_1689"/>
<evidence type="ECO:0000256" key="5">
    <source>
        <dbReference type="SAM" id="Phobius"/>
    </source>
</evidence>
<dbReference type="InterPro" id="IPR051784">
    <property type="entry name" value="Nod_factor_ABC_transporter"/>
</dbReference>
<sequence>MSELFPAGTFSNPSAPATRAAMLRSQTKMEVSLFVRNGEQLLLALFIPAALLFGLTMFGGDAIPDPRVDHAVMTVFAVAIMSSAFTGQAIAVGFDRRYGALKRLGGTPLPRSIIVGGKVAAVLVIVLGQLVILGIIAALLGWRPSLGGLLLALIPVILGVTAFCSLGLLLGGTLKAEITLGLANLIWFVLLGFAGLATGIVEVSDSVHNVLLLVPSYALTAGIGESLAGSMPAMELIVLAAWSLLGVTAASRFFSFT</sequence>
<comment type="subcellular location">
    <subcellularLocation>
        <location evidence="1">Membrane</location>
        <topology evidence="1">Multi-pass membrane protein</topology>
    </subcellularLocation>
</comment>
<evidence type="ECO:0000313" key="8">
    <source>
        <dbReference type="Proteomes" id="UP000186104"/>
    </source>
</evidence>
<dbReference type="InterPro" id="IPR013525">
    <property type="entry name" value="ABC2_TM"/>
</dbReference>
<feature type="transmembrane region" description="Helical" evidence="5">
    <location>
        <begin position="115"/>
        <end position="142"/>
    </location>
</feature>
<accession>A0A173LJK9</accession>
<name>A0A173LJK9_9ACTN</name>
<dbReference type="RefSeq" id="WP_067471095.1">
    <property type="nucleotide sequence ID" value="NZ_CP015961.1"/>
</dbReference>
<dbReference type="OrthoDB" id="160207at2"/>
<keyword evidence="8" id="KW-1185">Reference proteome</keyword>
<evidence type="ECO:0000313" key="7">
    <source>
        <dbReference type="EMBL" id="ANI92465.1"/>
    </source>
</evidence>
<feature type="transmembrane region" description="Helical" evidence="5">
    <location>
        <begin position="71"/>
        <end position="94"/>
    </location>
</feature>
<reference evidence="7 8" key="1">
    <citation type="submission" date="2016-06" db="EMBL/GenBank/DDBJ databases">
        <title>Complete genome sequence of a saline-alkali tolerant type strain Dietzia timorensis ID05-A0528T.</title>
        <authorList>
            <person name="Wu X."/>
        </authorList>
    </citation>
    <scope>NUCLEOTIDE SEQUENCE [LARGE SCALE GENOMIC DNA]</scope>
    <source>
        <strain evidence="7 8">ID05-A0528</strain>
    </source>
</reference>
<feature type="domain" description="ABC-2 type transporter transmembrane" evidence="6">
    <location>
        <begin position="72"/>
        <end position="247"/>
    </location>
</feature>
<dbReference type="STRING" id="499555.BJL86_1689"/>
<keyword evidence="2 5" id="KW-0812">Transmembrane</keyword>
<organism evidence="7 8">
    <name type="scientific">Dietzia timorensis</name>
    <dbReference type="NCBI Taxonomy" id="499555"/>
    <lineage>
        <taxon>Bacteria</taxon>
        <taxon>Bacillati</taxon>
        <taxon>Actinomycetota</taxon>
        <taxon>Actinomycetes</taxon>
        <taxon>Mycobacteriales</taxon>
        <taxon>Dietziaceae</taxon>
        <taxon>Dietzia</taxon>
    </lineage>
</organism>
<evidence type="ECO:0000256" key="2">
    <source>
        <dbReference type="ARBA" id="ARBA00022692"/>
    </source>
</evidence>
<evidence type="ECO:0000256" key="4">
    <source>
        <dbReference type="ARBA" id="ARBA00023136"/>
    </source>
</evidence>
<dbReference type="Proteomes" id="UP000186104">
    <property type="component" value="Chromosome"/>
</dbReference>
<feature type="transmembrane region" description="Helical" evidence="5">
    <location>
        <begin position="41"/>
        <end position="59"/>
    </location>
</feature>
<feature type="transmembrane region" description="Helical" evidence="5">
    <location>
        <begin position="236"/>
        <end position="254"/>
    </location>
</feature>